<dbReference type="AlphaFoldDB" id="A0A1A8XWC3"/>
<reference evidence="2 3" key="1">
    <citation type="submission" date="2016-06" db="EMBL/GenBank/DDBJ databases">
        <authorList>
            <person name="Kjaerup R.B."/>
            <person name="Dalgaard T.S."/>
            <person name="Juul-Madsen H.R."/>
        </authorList>
    </citation>
    <scope>NUCLEOTIDE SEQUENCE [LARGE SCALE GENOMIC DNA]</scope>
    <source>
        <strain evidence="2">2</strain>
    </source>
</reference>
<evidence type="ECO:0000313" key="2">
    <source>
        <dbReference type="EMBL" id="SBT09011.1"/>
    </source>
</evidence>
<dbReference type="Proteomes" id="UP000199600">
    <property type="component" value="Unassembled WGS sequence"/>
</dbReference>
<protein>
    <submittedName>
        <fullName evidence="2">Osmoprotectant transport system permease protein</fullName>
    </submittedName>
</protein>
<feature type="transmembrane region" description="Helical" evidence="1">
    <location>
        <begin position="76"/>
        <end position="100"/>
    </location>
</feature>
<keyword evidence="1" id="KW-1133">Transmembrane helix</keyword>
<keyword evidence="3" id="KW-1185">Reference proteome</keyword>
<dbReference type="EMBL" id="FLQY01000224">
    <property type="protein sequence ID" value="SBT09011.1"/>
    <property type="molecule type" value="Genomic_DNA"/>
</dbReference>
<evidence type="ECO:0000313" key="3">
    <source>
        <dbReference type="Proteomes" id="UP000199600"/>
    </source>
</evidence>
<keyword evidence="1" id="KW-0472">Membrane</keyword>
<proteinExistence type="predicted"/>
<keyword evidence="1" id="KW-0812">Transmembrane</keyword>
<feature type="transmembrane region" description="Helical" evidence="1">
    <location>
        <begin position="45"/>
        <end position="64"/>
    </location>
</feature>
<sequence length="106" mass="11423">MNPPVSTPTTPRRLLYWASFTIAALVNLFAMGFFIVGLADGSVSSFNMTLWFSILAAAAAVLFVGHRLHLHGRTGLAIAVLAILAVPGLLYGLFALIMIVNPPRWN</sequence>
<name>A0A1A8XWC3_9RHOO</name>
<accession>A0A1A8XWC3</accession>
<organism evidence="2 3">
    <name type="scientific">Candidatus Propionivibrio aalborgensis</name>
    <dbReference type="NCBI Taxonomy" id="1860101"/>
    <lineage>
        <taxon>Bacteria</taxon>
        <taxon>Pseudomonadati</taxon>
        <taxon>Pseudomonadota</taxon>
        <taxon>Betaproteobacteria</taxon>
        <taxon>Rhodocyclales</taxon>
        <taxon>Rhodocyclaceae</taxon>
        <taxon>Propionivibrio</taxon>
    </lineage>
</organism>
<gene>
    <name evidence="2" type="ORF">PROAA_300005</name>
</gene>
<evidence type="ECO:0000256" key="1">
    <source>
        <dbReference type="SAM" id="Phobius"/>
    </source>
</evidence>
<feature type="transmembrane region" description="Helical" evidence="1">
    <location>
        <begin position="14"/>
        <end position="39"/>
    </location>
</feature>